<dbReference type="GO" id="GO:0003677">
    <property type="term" value="F:DNA binding"/>
    <property type="evidence" value="ECO:0007669"/>
    <property type="project" value="UniProtKB-UniRule"/>
</dbReference>
<dbReference type="Pfam" id="PF00486">
    <property type="entry name" value="Trans_reg_C"/>
    <property type="match status" value="1"/>
</dbReference>
<dbReference type="SMART" id="SM00862">
    <property type="entry name" value="Trans_reg_C"/>
    <property type="match status" value="1"/>
</dbReference>
<dbReference type="Gene3D" id="2.120.10.60">
    <property type="entry name" value="Tricorn protease N-terminal domain"/>
    <property type="match status" value="1"/>
</dbReference>
<dbReference type="InterPro" id="IPR036388">
    <property type="entry name" value="WH-like_DNA-bd_sf"/>
</dbReference>
<protein>
    <submittedName>
        <fullName evidence="3">Uncharacterized protein</fullName>
    </submittedName>
</protein>
<dbReference type="SUPFAM" id="SSF46894">
    <property type="entry name" value="C-terminal effector domain of the bipartite response regulators"/>
    <property type="match status" value="1"/>
</dbReference>
<reference evidence="3 4" key="1">
    <citation type="submission" date="2017-12" db="EMBL/GenBank/DDBJ databases">
        <title>Genomes of bacteria within cyanobacterial aggregates.</title>
        <authorList>
            <person name="Cai H."/>
        </authorList>
    </citation>
    <scope>NUCLEOTIDE SEQUENCE [LARGE SCALE GENOMIC DNA]</scope>
    <source>
        <strain evidence="3 4">TH16</strain>
    </source>
</reference>
<evidence type="ECO:0000256" key="2">
    <source>
        <dbReference type="ARBA" id="ARBA00023125"/>
    </source>
</evidence>
<dbReference type="PANTHER" id="PTHR36842:SF1">
    <property type="entry name" value="PROTEIN TOLB"/>
    <property type="match status" value="1"/>
</dbReference>
<dbReference type="AlphaFoldDB" id="A0A2K9NEI4"/>
<dbReference type="Gene3D" id="2.120.10.30">
    <property type="entry name" value="TolB, C-terminal domain"/>
    <property type="match status" value="2"/>
</dbReference>
<comment type="similarity">
    <text evidence="1">Belongs to the TolB family.</text>
</comment>
<dbReference type="SUPFAM" id="SSF82171">
    <property type="entry name" value="DPP6 N-terminal domain-like"/>
    <property type="match status" value="2"/>
</dbReference>
<dbReference type="InterPro" id="IPR001867">
    <property type="entry name" value="OmpR/PhoB-type_DNA-bd"/>
</dbReference>
<evidence type="ECO:0000256" key="1">
    <source>
        <dbReference type="ARBA" id="ARBA00009820"/>
    </source>
</evidence>
<dbReference type="InterPro" id="IPR011659">
    <property type="entry name" value="WD40"/>
</dbReference>
<organism evidence="3 4">
    <name type="scientific">Niveispirillum cyanobacteriorum</name>
    <dbReference type="NCBI Taxonomy" id="1612173"/>
    <lineage>
        <taxon>Bacteria</taxon>
        <taxon>Pseudomonadati</taxon>
        <taxon>Pseudomonadota</taxon>
        <taxon>Alphaproteobacteria</taxon>
        <taxon>Rhodospirillales</taxon>
        <taxon>Azospirillaceae</taxon>
        <taxon>Niveispirillum</taxon>
    </lineage>
</organism>
<dbReference type="PANTHER" id="PTHR36842">
    <property type="entry name" value="PROTEIN TOLB HOMOLOG"/>
    <property type="match status" value="1"/>
</dbReference>
<dbReference type="InterPro" id="IPR011042">
    <property type="entry name" value="6-blade_b-propeller_TolB-like"/>
</dbReference>
<dbReference type="GO" id="GO:0000160">
    <property type="term" value="P:phosphorelay signal transduction system"/>
    <property type="evidence" value="ECO:0007669"/>
    <property type="project" value="InterPro"/>
</dbReference>
<evidence type="ECO:0000313" key="4">
    <source>
        <dbReference type="Proteomes" id="UP000234752"/>
    </source>
</evidence>
<dbReference type="OrthoDB" id="9758793at2"/>
<name>A0A2K9NEI4_9PROT</name>
<dbReference type="InterPro" id="IPR016032">
    <property type="entry name" value="Sig_transdc_resp-reg_C-effctor"/>
</dbReference>
<accession>A0A2K9NEI4</accession>
<keyword evidence="2" id="KW-0238">DNA-binding</keyword>
<dbReference type="GO" id="GO:0006355">
    <property type="term" value="P:regulation of DNA-templated transcription"/>
    <property type="evidence" value="ECO:0007669"/>
    <property type="project" value="InterPro"/>
</dbReference>
<dbReference type="PROSITE" id="PS51755">
    <property type="entry name" value="OMPR_PHOB"/>
    <property type="match status" value="1"/>
</dbReference>
<evidence type="ECO:0000313" key="3">
    <source>
        <dbReference type="EMBL" id="AUN31528.1"/>
    </source>
</evidence>
<sequence>MNHLASGFDINPDQDLVVGDVTISPSLNRIAMGDRQRRVEPRIMQVLVLLVRHQGQSVSRDTLLHHCWGGVFVAEDSLNRCIFQLRRALRDVGSTRLRVETIPKFGYALFVDEGAEAEAAPVATPATDGLETPVSTADTDTARAAALPPAGTLPATVEARRLRLALSVAVALLSLAVIVLGVAYWRADRVEPSLAIPVFDVLPLTLEPGMDLFPALSPDGEMAAYAARNSFDDFDIILRGTGPNGRSVSLTNTADHDRMPVWSPRGDAIAFLRSDRDWNCAIYVIAVPVGKERRIGDCVGDQLPNLAWRPDGQAIIFTGVPDATVKMSRLMMMPLEGGQASLLPVPPGGNADDWIPAYSPDGRKLAFARAWPDGKLSIMVVDTRSGKELHRLALDSTSVNFAWSVDGRGLYMTNASRQRRGLWYVDLQTARWQQVMPGIGQLGRLAVASQRGNMAMEIYRGHADIMEFTTDAHERTLQGSGANEYEPQLSPDGRALAFVSDRTGEPQIWLAEDDRPPRPLTNLQGANMNGLRWSPDGRALLFVAEVAMVSDLYRVTISDEATVRLTHDGHAKNAPVWMQDGRIRIPIRGETTWDIWLIDPAGAAPVKIDENRDYIDMSTDGSMLLVGNSGSTKLTWTALKGEGGGTLDLPVTLRRRNVVVCPDTIYAARVNLPSAEVVAVDRKTGAERRLGMVARTESRGQITADCANGSVMMMQFVGQESDLVLLNPVRPE</sequence>
<dbReference type="CDD" id="cd00383">
    <property type="entry name" value="trans_reg_C"/>
    <property type="match status" value="1"/>
</dbReference>
<gene>
    <name evidence="3" type="ORF">C0V82_15725</name>
</gene>
<proteinExistence type="inferred from homology"/>
<dbReference type="EMBL" id="CP025611">
    <property type="protein sequence ID" value="AUN31528.1"/>
    <property type="molecule type" value="Genomic_DNA"/>
</dbReference>
<dbReference type="Pfam" id="PF07676">
    <property type="entry name" value="PD40"/>
    <property type="match status" value="5"/>
</dbReference>
<dbReference type="KEGG" id="ncb:C0V82_15725"/>
<keyword evidence="4" id="KW-1185">Reference proteome</keyword>
<dbReference type="RefSeq" id="WP_102113105.1">
    <property type="nucleotide sequence ID" value="NZ_BMGN01000005.1"/>
</dbReference>
<dbReference type="Proteomes" id="UP000234752">
    <property type="component" value="Chromosome eg_1"/>
</dbReference>
<dbReference type="Gene3D" id="1.10.10.10">
    <property type="entry name" value="Winged helix-like DNA-binding domain superfamily/Winged helix DNA-binding domain"/>
    <property type="match status" value="1"/>
</dbReference>